<evidence type="ECO:0000256" key="1">
    <source>
        <dbReference type="SAM" id="MobiDB-lite"/>
    </source>
</evidence>
<dbReference type="Proteomes" id="UP000433883">
    <property type="component" value="Unassembled WGS sequence"/>
</dbReference>
<reference evidence="2 3" key="1">
    <citation type="submission" date="2019-11" db="EMBL/GenBank/DDBJ databases">
        <title>Venturia inaequalis Genome Resource.</title>
        <authorList>
            <person name="Lichtner F.J."/>
        </authorList>
    </citation>
    <scope>NUCLEOTIDE SEQUENCE [LARGE SCALE GENOMIC DNA]</scope>
    <source>
        <strain evidence="2">Bline_iso_100314</strain>
    </source>
</reference>
<organism evidence="2 3">
    <name type="scientific">Venturia inaequalis</name>
    <name type="common">Apple scab fungus</name>
    <dbReference type="NCBI Taxonomy" id="5025"/>
    <lineage>
        <taxon>Eukaryota</taxon>
        <taxon>Fungi</taxon>
        <taxon>Dikarya</taxon>
        <taxon>Ascomycota</taxon>
        <taxon>Pezizomycotina</taxon>
        <taxon>Dothideomycetes</taxon>
        <taxon>Pleosporomycetidae</taxon>
        <taxon>Venturiales</taxon>
        <taxon>Venturiaceae</taxon>
        <taxon>Venturia</taxon>
    </lineage>
</organism>
<evidence type="ECO:0000313" key="2">
    <source>
        <dbReference type="EMBL" id="KAE9961068.1"/>
    </source>
</evidence>
<evidence type="ECO:0000313" key="3">
    <source>
        <dbReference type="Proteomes" id="UP000433883"/>
    </source>
</evidence>
<gene>
    <name evidence="2" type="ORF">BLS_005653</name>
</gene>
<comment type="caution">
    <text evidence="2">The sequence shown here is derived from an EMBL/GenBank/DDBJ whole genome shotgun (WGS) entry which is preliminary data.</text>
</comment>
<feature type="region of interest" description="Disordered" evidence="1">
    <location>
        <begin position="145"/>
        <end position="168"/>
    </location>
</feature>
<feature type="non-terminal residue" evidence="2">
    <location>
        <position position="1"/>
    </location>
</feature>
<accession>A0A8H3U125</accession>
<sequence>TEETRKLVNRPKWAKIAVTPGANLESLSSPYDRDYIKAHSVNGKPDWETRQRITATVSYQKYILDKAKISPLVLALGLIFDEILVRHNYTSLCPPGDPEYSISKKLPKCIRSTKRSEFIPEWKSIFLHMTHDAYERIRMPIDKKDGRGMKSGTMGVNDRQGTGSIGVE</sequence>
<protein>
    <submittedName>
        <fullName evidence="2">Uncharacterized protein</fullName>
    </submittedName>
</protein>
<name>A0A8H3U125_VENIN</name>
<proteinExistence type="predicted"/>
<dbReference type="AlphaFoldDB" id="A0A8H3U125"/>
<dbReference type="EMBL" id="WNWQ01003953">
    <property type="protein sequence ID" value="KAE9961068.1"/>
    <property type="molecule type" value="Genomic_DNA"/>
</dbReference>